<keyword evidence="4 9" id="KW-0808">Transferase</keyword>
<dbReference type="AlphaFoldDB" id="A0A7V0T484"/>
<evidence type="ECO:0000256" key="4">
    <source>
        <dbReference type="ARBA" id="ARBA00022679"/>
    </source>
</evidence>
<dbReference type="Proteomes" id="UP000885672">
    <property type="component" value="Unassembled WGS sequence"/>
</dbReference>
<comment type="subcellular location">
    <subcellularLocation>
        <location evidence="1 9">Cytoplasm</location>
    </subcellularLocation>
</comment>
<organism evidence="11">
    <name type="scientific">candidate division WOR-3 bacterium</name>
    <dbReference type="NCBI Taxonomy" id="2052148"/>
    <lineage>
        <taxon>Bacteria</taxon>
        <taxon>Bacteria division WOR-3</taxon>
    </lineage>
</organism>
<dbReference type="Pfam" id="PF00871">
    <property type="entry name" value="Acetate_kinase"/>
    <property type="match status" value="1"/>
</dbReference>
<evidence type="ECO:0000256" key="7">
    <source>
        <dbReference type="ARBA" id="ARBA00022840"/>
    </source>
</evidence>
<evidence type="ECO:0000256" key="8">
    <source>
        <dbReference type="ARBA" id="ARBA00048596"/>
    </source>
</evidence>
<dbReference type="Gene3D" id="3.30.420.40">
    <property type="match status" value="2"/>
</dbReference>
<dbReference type="PRINTS" id="PR00471">
    <property type="entry name" value="ACETATEKNASE"/>
</dbReference>
<evidence type="ECO:0000256" key="3">
    <source>
        <dbReference type="ARBA" id="ARBA00022490"/>
    </source>
</evidence>
<accession>A0A7V0T484</accession>
<keyword evidence="5 9" id="KW-0547">Nucleotide-binding</keyword>
<dbReference type="InterPro" id="IPR011245">
    <property type="entry name" value="Butyrate_kin"/>
</dbReference>
<dbReference type="InterPro" id="IPR023865">
    <property type="entry name" value="Aliphatic_acid_kinase_CS"/>
</dbReference>
<comment type="similarity">
    <text evidence="2 9 10">Belongs to the acetokinase family.</text>
</comment>
<dbReference type="CDD" id="cd24011">
    <property type="entry name" value="ASKHA_NBD_BK"/>
    <property type="match status" value="1"/>
</dbReference>
<dbReference type="PIRSF" id="PIRSF036458">
    <property type="entry name" value="Butyrate_kin"/>
    <property type="match status" value="1"/>
</dbReference>
<evidence type="ECO:0000256" key="6">
    <source>
        <dbReference type="ARBA" id="ARBA00022777"/>
    </source>
</evidence>
<dbReference type="PANTHER" id="PTHR21060:SF20">
    <property type="entry name" value="BUTYRATE KINASE 1-RELATED"/>
    <property type="match status" value="1"/>
</dbReference>
<dbReference type="InterPro" id="IPR000890">
    <property type="entry name" value="Aliphatic_acid_kin_short-chain"/>
</dbReference>
<dbReference type="GO" id="GO:0047761">
    <property type="term" value="F:butyrate kinase activity"/>
    <property type="evidence" value="ECO:0007669"/>
    <property type="project" value="UniProtKB-UniRule"/>
</dbReference>
<dbReference type="GO" id="GO:0005524">
    <property type="term" value="F:ATP binding"/>
    <property type="evidence" value="ECO:0007669"/>
    <property type="project" value="UniProtKB-KW"/>
</dbReference>
<evidence type="ECO:0000256" key="5">
    <source>
        <dbReference type="ARBA" id="ARBA00022741"/>
    </source>
</evidence>
<keyword evidence="6 9" id="KW-0418">Kinase</keyword>
<evidence type="ECO:0000256" key="1">
    <source>
        <dbReference type="ARBA" id="ARBA00004496"/>
    </source>
</evidence>
<dbReference type="GO" id="GO:0008776">
    <property type="term" value="F:acetate kinase activity"/>
    <property type="evidence" value="ECO:0007669"/>
    <property type="project" value="TreeGrafter"/>
</dbReference>
<dbReference type="HAMAP" id="MF_00542">
    <property type="entry name" value="Butyrate_kinase"/>
    <property type="match status" value="1"/>
</dbReference>
<dbReference type="NCBIfam" id="NF002834">
    <property type="entry name" value="PRK03011.1-5"/>
    <property type="match status" value="1"/>
</dbReference>
<dbReference type="SUPFAM" id="SSF53067">
    <property type="entry name" value="Actin-like ATPase domain"/>
    <property type="match status" value="2"/>
</dbReference>
<gene>
    <name evidence="9 11" type="primary">buk</name>
    <name evidence="11" type="ORF">ENN51_01135</name>
</gene>
<name>A0A7V0T484_UNCW3</name>
<evidence type="ECO:0000256" key="2">
    <source>
        <dbReference type="ARBA" id="ARBA00008748"/>
    </source>
</evidence>
<dbReference type="InterPro" id="IPR043129">
    <property type="entry name" value="ATPase_NBD"/>
</dbReference>
<dbReference type="GO" id="GO:0005737">
    <property type="term" value="C:cytoplasm"/>
    <property type="evidence" value="ECO:0007669"/>
    <property type="project" value="UniProtKB-SubCell"/>
</dbReference>
<dbReference type="NCBIfam" id="TIGR02707">
    <property type="entry name" value="butyr_kinase"/>
    <property type="match status" value="1"/>
</dbReference>
<protein>
    <recommendedName>
        <fullName evidence="9">Probable butyrate kinase</fullName>
        <shortName evidence="9">BK</shortName>
        <ecNumber evidence="9">2.7.2.7</ecNumber>
    </recommendedName>
    <alternativeName>
        <fullName evidence="9">Branched-chain carboxylic acid kinase</fullName>
    </alternativeName>
</protein>
<dbReference type="EC" id="2.7.2.7" evidence="9"/>
<sequence>MVILAINPGGGSTKVAVFRNKQQLLSENIVHPPAQLSRYKMVLDQYQLRKEAVLQAIAQLDIRVPRKTGSSGREGRSQAAAARAATGGLKLDAIVSRGGPLQPMAGGVYRVTVRVVSDIRRGRVQTLHPSLLGPIVSYELAEDLGVPAYFVDPESTDEFWDVARVSGLKGIERRSLSHALSCRTVAKATARKLKRPYEKCNFVVVHLGTGFTVAAHVKGRQVDASNANTEGPLSPQRAGTLPSPALVRLCFSGRYSEGEVLDLLQRKGGLYSYFGTDDVPAIETLVAKRNRQASLVYEAMLYQIAKEIGAQVAVCRGSVDAIILTGGLTQSRRLVTSLKKWIGGLCSRIYVYPGEEEMAALNERMLAVLNGTEKPRDYEQAIAVR</sequence>
<keyword evidence="3 9" id="KW-0963">Cytoplasm</keyword>
<comment type="caution">
    <text evidence="11">The sequence shown here is derived from an EMBL/GenBank/DDBJ whole genome shotgun (WGS) entry which is preliminary data.</text>
</comment>
<evidence type="ECO:0000256" key="9">
    <source>
        <dbReference type="HAMAP-Rule" id="MF_00542"/>
    </source>
</evidence>
<comment type="catalytic activity">
    <reaction evidence="8 9">
        <text>butanoate + ATP = butanoyl phosphate + ADP</text>
        <dbReference type="Rhea" id="RHEA:13585"/>
        <dbReference type="ChEBI" id="CHEBI:17968"/>
        <dbReference type="ChEBI" id="CHEBI:30616"/>
        <dbReference type="ChEBI" id="CHEBI:58079"/>
        <dbReference type="ChEBI" id="CHEBI:456216"/>
        <dbReference type="EC" id="2.7.2.7"/>
    </reaction>
</comment>
<evidence type="ECO:0000313" key="11">
    <source>
        <dbReference type="EMBL" id="HDQ98880.1"/>
    </source>
</evidence>
<dbReference type="GO" id="GO:0006083">
    <property type="term" value="P:acetate metabolic process"/>
    <property type="evidence" value="ECO:0007669"/>
    <property type="project" value="TreeGrafter"/>
</dbReference>
<dbReference type="EMBL" id="DSBX01000040">
    <property type="protein sequence ID" value="HDQ98880.1"/>
    <property type="molecule type" value="Genomic_DNA"/>
</dbReference>
<keyword evidence="7 9" id="KW-0067">ATP-binding</keyword>
<dbReference type="PANTHER" id="PTHR21060">
    <property type="entry name" value="ACETATE KINASE"/>
    <property type="match status" value="1"/>
</dbReference>
<reference evidence="11" key="1">
    <citation type="journal article" date="2020" name="mSystems">
        <title>Genome- and Community-Level Interaction Insights into Carbon Utilization and Element Cycling Functions of Hydrothermarchaeota in Hydrothermal Sediment.</title>
        <authorList>
            <person name="Zhou Z."/>
            <person name="Liu Y."/>
            <person name="Xu W."/>
            <person name="Pan J."/>
            <person name="Luo Z.H."/>
            <person name="Li M."/>
        </authorList>
    </citation>
    <scope>NUCLEOTIDE SEQUENCE [LARGE SCALE GENOMIC DNA]</scope>
    <source>
        <strain evidence="11">SpSt-1182</strain>
    </source>
</reference>
<evidence type="ECO:0000256" key="10">
    <source>
        <dbReference type="RuleBase" id="RU003835"/>
    </source>
</evidence>
<dbReference type="PROSITE" id="PS01076">
    <property type="entry name" value="ACETATE_KINASE_2"/>
    <property type="match status" value="1"/>
</dbReference>
<proteinExistence type="inferred from homology"/>